<name>A0A6A6R6D7_9PEZI</name>
<gene>
    <name evidence="1" type="ORF">BU16DRAFT_603031</name>
</gene>
<dbReference type="EMBL" id="MU004184">
    <property type="protein sequence ID" value="KAF2499057.1"/>
    <property type="molecule type" value="Genomic_DNA"/>
</dbReference>
<sequence>MLVHKTRSMTRSPTEARKEATEAAGAVHAMRENVMATSSAIAAVGAKKTASVALAATKTVGRRCAISAKVWMLLRLRRICDHHPPTSWAPIATYLPEFSPSRHTLPSTGIYPRLNHRVQSTKKHASKKTKTQASRRAHAHIAACTPASLT</sequence>
<organism evidence="1 2">
    <name type="scientific">Lophium mytilinum</name>
    <dbReference type="NCBI Taxonomy" id="390894"/>
    <lineage>
        <taxon>Eukaryota</taxon>
        <taxon>Fungi</taxon>
        <taxon>Dikarya</taxon>
        <taxon>Ascomycota</taxon>
        <taxon>Pezizomycotina</taxon>
        <taxon>Dothideomycetes</taxon>
        <taxon>Pleosporomycetidae</taxon>
        <taxon>Mytilinidiales</taxon>
        <taxon>Mytilinidiaceae</taxon>
        <taxon>Lophium</taxon>
    </lineage>
</organism>
<reference evidence="1" key="1">
    <citation type="journal article" date="2020" name="Stud. Mycol.">
        <title>101 Dothideomycetes genomes: a test case for predicting lifestyles and emergence of pathogens.</title>
        <authorList>
            <person name="Haridas S."/>
            <person name="Albert R."/>
            <person name="Binder M."/>
            <person name="Bloem J."/>
            <person name="Labutti K."/>
            <person name="Salamov A."/>
            <person name="Andreopoulos B."/>
            <person name="Baker S."/>
            <person name="Barry K."/>
            <person name="Bills G."/>
            <person name="Bluhm B."/>
            <person name="Cannon C."/>
            <person name="Castanera R."/>
            <person name="Culley D."/>
            <person name="Daum C."/>
            <person name="Ezra D."/>
            <person name="Gonzalez J."/>
            <person name="Henrissat B."/>
            <person name="Kuo A."/>
            <person name="Liang C."/>
            <person name="Lipzen A."/>
            <person name="Lutzoni F."/>
            <person name="Magnuson J."/>
            <person name="Mondo S."/>
            <person name="Nolan M."/>
            <person name="Ohm R."/>
            <person name="Pangilinan J."/>
            <person name="Park H.-J."/>
            <person name="Ramirez L."/>
            <person name="Alfaro M."/>
            <person name="Sun H."/>
            <person name="Tritt A."/>
            <person name="Yoshinaga Y."/>
            <person name="Zwiers L.-H."/>
            <person name="Turgeon B."/>
            <person name="Goodwin S."/>
            <person name="Spatafora J."/>
            <person name="Crous P."/>
            <person name="Grigoriev I."/>
        </authorList>
    </citation>
    <scope>NUCLEOTIDE SEQUENCE</scope>
    <source>
        <strain evidence="1">CBS 269.34</strain>
    </source>
</reference>
<protein>
    <submittedName>
        <fullName evidence="1">Uncharacterized protein</fullName>
    </submittedName>
</protein>
<accession>A0A6A6R6D7</accession>
<keyword evidence="2" id="KW-1185">Reference proteome</keyword>
<dbReference type="Proteomes" id="UP000799750">
    <property type="component" value="Unassembled WGS sequence"/>
</dbReference>
<proteinExistence type="predicted"/>
<evidence type="ECO:0000313" key="2">
    <source>
        <dbReference type="Proteomes" id="UP000799750"/>
    </source>
</evidence>
<evidence type="ECO:0000313" key="1">
    <source>
        <dbReference type="EMBL" id="KAF2499057.1"/>
    </source>
</evidence>
<dbReference type="AlphaFoldDB" id="A0A6A6R6D7"/>